<dbReference type="AlphaFoldDB" id="X1UPQ5"/>
<feature type="transmembrane region" description="Helical" evidence="7">
    <location>
        <begin position="60"/>
        <end position="77"/>
    </location>
</feature>
<keyword evidence="2" id="KW-0813">Transport</keyword>
<feature type="transmembrane region" description="Helical" evidence="7">
    <location>
        <begin position="27"/>
        <end position="48"/>
    </location>
</feature>
<comment type="subcellular location">
    <subcellularLocation>
        <location evidence="1">Cell membrane</location>
        <topology evidence="1">Multi-pass membrane protein</topology>
    </subcellularLocation>
</comment>
<evidence type="ECO:0000256" key="2">
    <source>
        <dbReference type="ARBA" id="ARBA00022448"/>
    </source>
</evidence>
<protein>
    <recommendedName>
        <fullName evidence="8">Tripartite ATP-independent periplasmic transporters DctQ component domain-containing protein</fullName>
    </recommendedName>
</protein>
<dbReference type="Pfam" id="PF04290">
    <property type="entry name" value="DctQ"/>
    <property type="match status" value="1"/>
</dbReference>
<keyword evidence="3" id="KW-1003">Cell membrane</keyword>
<feature type="non-terminal residue" evidence="9">
    <location>
        <position position="79"/>
    </location>
</feature>
<sequence>MRQKLTKRRLDKFLLPSVDAIVRGEEAILIVTGILVTMAICVQILLRYVFHSPLFGIEELTLIVVSWFYFIGASYSVHK</sequence>
<evidence type="ECO:0000256" key="1">
    <source>
        <dbReference type="ARBA" id="ARBA00004651"/>
    </source>
</evidence>
<keyword evidence="6 7" id="KW-0472">Membrane</keyword>
<dbReference type="InterPro" id="IPR055348">
    <property type="entry name" value="DctQ"/>
</dbReference>
<keyword evidence="5 7" id="KW-1133">Transmembrane helix</keyword>
<evidence type="ECO:0000259" key="8">
    <source>
        <dbReference type="Pfam" id="PF04290"/>
    </source>
</evidence>
<evidence type="ECO:0000256" key="6">
    <source>
        <dbReference type="ARBA" id="ARBA00023136"/>
    </source>
</evidence>
<keyword evidence="4 7" id="KW-0812">Transmembrane</keyword>
<proteinExistence type="predicted"/>
<evidence type="ECO:0000256" key="4">
    <source>
        <dbReference type="ARBA" id="ARBA00022692"/>
    </source>
</evidence>
<gene>
    <name evidence="9" type="ORF">S12H4_48620</name>
</gene>
<evidence type="ECO:0000256" key="5">
    <source>
        <dbReference type="ARBA" id="ARBA00022989"/>
    </source>
</evidence>
<evidence type="ECO:0000256" key="7">
    <source>
        <dbReference type="SAM" id="Phobius"/>
    </source>
</evidence>
<reference evidence="9" key="1">
    <citation type="journal article" date="2014" name="Front. Microbiol.">
        <title>High frequency of phylogenetically diverse reductive dehalogenase-homologous genes in deep subseafloor sedimentary metagenomes.</title>
        <authorList>
            <person name="Kawai M."/>
            <person name="Futagami T."/>
            <person name="Toyoda A."/>
            <person name="Takaki Y."/>
            <person name="Nishi S."/>
            <person name="Hori S."/>
            <person name="Arai W."/>
            <person name="Tsubouchi T."/>
            <person name="Morono Y."/>
            <person name="Uchiyama I."/>
            <person name="Ito T."/>
            <person name="Fujiyama A."/>
            <person name="Inagaki F."/>
            <person name="Takami H."/>
        </authorList>
    </citation>
    <scope>NUCLEOTIDE SEQUENCE</scope>
    <source>
        <strain evidence="9">Expedition CK06-06</strain>
    </source>
</reference>
<evidence type="ECO:0000256" key="3">
    <source>
        <dbReference type="ARBA" id="ARBA00022475"/>
    </source>
</evidence>
<organism evidence="9">
    <name type="scientific">marine sediment metagenome</name>
    <dbReference type="NCBI Taxonomy" id="412755"/>
    <lineage>
        <taxon>unclassified sequences</taxon>
        <taxon>metagenomes</taxon>
        <taxon>ecological metagenomes</taxon>
    </lineage>
</organism>
<dbReference type="GO" id="GO:0005886">
    <property type="term" value="C:plasma membrane"/>
    <property type="evidence" value="ECO:0007669"/>
    <property type="project" value="UniProtKB-SubCell"/>
</dbReference>
<name>X1UPQ5_9ZZZZ</name>
<evidence type="ECO:0000313" key="9">
    <source>
        <dbReference type="EMBL" id="GAJ05577.1"/>
    </source>
</evidence>
<feature type="domain" description="Tripartite ATP-independent periplasmic transporters DctQ component" evidence="8">
    <location>
        <begin position="37"/>
        <end position="78"/>
    </location>
</feature>
<comment type="caution">
    <text evidence="9">The sequence shown here is derived from an EMBL/GenBank/DDBJ whole genome shotgun (WGS) entry which is preliminary data.</text>
</comment>
<dbReference type="EMBL" id="BARW01030406">
    <property type="protein sequence ID" value="GAJ05577.1"/>
    <property type="molecule type" value="Genomic_DNA"/>
</dbReference>
<accession>X1UPQ5</accession>